<gene>
    <name evidence="4" type="ORF">DAA48_15840</name>
</gene>
<reference evidence="4 5" key="1">
    <citation type="submission" date="2018-03" db="EMBL/GenBank/DDBJ databases">
        <title>Aeromonas veronii whole genome sequencing and analysis.</title>
        <authorList>
            <person name="Xie H."/>
            <person name="Liu T."/>
            <person name="Wang K."/>
        </authorList>
    </citation>
    <scope>NUCLEOTIDE SEQUENCE [LARGE SCALE GENOMIC DNA]</scope>
    <source>
        <strain evidence="4 5">XH.VA.1</strain>
    </source>
</reference>
<keyword evidence="3" id="KW-0732">Signal</keyword>
<evidence type="ECO:0000313" key="5">
    <source>
        <dbReference type="Proteomes" id="UP000241986"/>
    </source>
</evidence>
<feature type="region of interest" description="Disordered" evidence="2">
    <location>
        <begin position="24"/>
        <end position="58"/>
    </location>
</feature>
<comment type="caution">
    <text evidence="4">The sequence shown here is derived from an EMBL/GenBank/DDBJ whole genome shotgun (WGS) entry which is preliminary data.</text>
</comment>
<feature type="coiled-coil region" evidence="1">
    <location>
        <begin position="70"/>
        <end position="97"/>
    </location>
</feature>
<feature type="chain" id="PRO_5015619850" description="Protein CpxP" evidence="3">
    <location>
        <begin position="25"/>
        <end position="194"/>
    </location>
</feature>
<evidence type="ECO:0000256" key="3">
    <source>
        <dbReference type="SAM" id="SignalP"/>
    </source>
</evidence>
<keyword evidence="1" id="KW-0175">Coiled coil</keyword>
<accession>A0A2T4MZM1</accession>
<sequence>MKKHILSFMAASLITISSISSAYAGGPASDNSSDKSAHIRPSDEKDINTSHARHGKSQAREELIKKMESLNLSNEQRVNLEREMSKHKDTLRAIRALHRHNIKKADCPKEIAVTQESKELIEPPVSPYDEVMAGELTKKETSHKGCKFTKQEMTDIITARKFIAKEKERHITAVKSILTAEQFAQYKTLNKTTR</sequence>
<evidence type="ECO:0000313" key="4">
    <source>
        <dbReference type="EMBL" id="PTH80035.1"/>
    </source>
</evidence>
<organism evidence="4 5">
    <name type="scientific">Aeromonas veronii</name>
    <dbReference type="NCBI Taxonomy" id="654"/>
    <lineage>
        <taxon>Bacteria</taxon>
        <taxon>Pseudomonadati</taxon>
        <taxon>Pseudomonadota</taxon>
        <taxon>Gammaproteobacteria</taxon>
        <taxon>Aeromonadales</taxon>
        <taxon>Aeromonadaceae</taxon>
        <taxon>Aeromonas</taxon>
    </lineage>
</organism>
<dbReference type="RefSeq" id="WP_107683917.1">
    <property type="nucleotide sequence ID" value="NZ_PZKL01000037.1"/>
</dbReference>
<evidence type="ECO:0000256" key="1">
    <source>
        <dbReference type="SAM" id="Coils"/>
    </source>
</evidence>
<dbReference type="AlphaFoldDB" id="A0A2T4MZM1"/>
<evidence type="ECO:0008006" key="6">
    <source>
        <dbReference type="Google" id="ProtNLM"/>
    </source>
</evidence>
<dbReference type="EMBL" id="PZKL01000037">
    <property type="protein sequence ID" value="PTH80035.1"/>
    <property type="molecule type" value="Genomic_DNA"/>
</dbReference>
<evidence type="ECO:0000256" key="2">
    <source>
        <dbReference type="SAM" id="MobiDB-lite"/>
    </source>
</evidence>
<name>A0A2T4MZM1_AERVE</name>
<feature type="signal peptide" evidence="3">
    <location>
        <begin position="1"/>
        <end position="24"/>
    </location>
</feature>
<feature type="compositionally biased region" description="Basic and acidic residues" evidence="2">
    <location>
        <begin position="32"/>
        <end position="48"/>
    </location>
</feature>
<dbReference type="Proteomes" id="UP000241986">
    <property type="component" value="Unassembled WGS sequence"/>
</dbReference>
<protein>
    <recommendedName>
        <fullName evidence="6">Protein CpxP</fullName>
    </recommendedName>
</protein>
<proteinExistence type="predicted"/>